<evidence type="ECO:0000256" key="2">
    <source>
        <dbReference type="ARBA" id="ARBA00022801"/>
    </source>
</evidence>
<evidence type="ECO:0000256" key="1">
    <source>
        <dbReference type="ARBA" id="ARBA00005964"/>
    </source>
</evidence>
<dbReference type="Proteomes" id="UP000177876">
    <property type="component" value="Unassembled WGS sequence"/>
</dbReference>
<dbReference type="STRING" id="1797197.A2Y75_05855"/>
<comment type="similarity">
    <text evidence="1 3">Belongs to the type-B carboxylesterase/lipase family.</text>
</comment>
<dbReference type="Pfam" id="PF00135">
    <property type="entry name" value="COesterase"/>
    <property type="match status" value="1"/>
</dbReference>
<dbReference type="Gene3D" id="3.40.50.1820">
    <property type="entry name" value="alpha/beta hydrolase"/>
    <property type="match status" value="1"/>
</dbReference>
<evidence type="ECO:0000259" key="4">
    <source>
        <dbReference type="Pfam" id="PF00135"/>
    </source>
</evidence>
<dbReference type="InterPro" id="IPR050309">
    <property type="entry name" value="Type-B_Carboxylest/Lipase"/>
</dbReference>
<proteinExistence type="inferred from homology"/>
<dbReference type="SUPFAM" id="SSF53474">
    <property type="entry name" value="alpha/beta-Hydrolases"/>
    <property type="match status" value="1"/>
</dbReference>
<dbReference type="AlphaFoldDB" id="A0A1F2WFS2"/>
<keyword evidence="2 3" id="KW-0378">Hydrolase</keyword>
<evidence type="ECO:0000313" key="6">
    <source>
        <dbReference type="Proteomes" id="UP000177876"/>
    </source>
</evidence>
<dbReference type="EC" id="3.1.1.-" evidence="3"/>
<reference evidence="5 6" key="1">
    <citation type="journal article" date="2016" name="Nat. Commun.">
        <title>Thousands of microbial genomes shed light on interconnected biogeochemical processes in an aquifer system.</title>
        <authorList>
            <person name="Anantharaman K."/>
            <person name="Brown C.T."/>
            <person name="Hug L.A."/>
            <person name="Sharon I."/>
            <person name="Castelle C.J."/>
            <person name="Probst A.J."/>
            <person name="Thomas B.C."/>
            <person name="Singh A."/>
            <person name="Wilkins M.J."/>
            <person name="Karaoz U."/>
            <person name="Brodie E.L."/>
            <person name="Williams K.H."/>
            <person name="Hubbard S.S."/>
            <person name="Banfield J.F."/>
        </authorList>
    </citation>
    <scope>NUCLEOTIDE SEQUENCE [LARGE SCALE GENOMIC DNA]</scope>
</reference>
<dbReference type="EMBL" id="MELK01000052">
    <property type="protein sequence ID" value="OFW55703.1"/>
    <property type="molecule type" value="Genomic_DNA"/>
</dbReference>
<gene>
    <name evidence="5" type="ORF">A2Y75_05855</name>
</gene>
<dbReference type="InterPro" id="IPR019826">
    <property type="entry name" value="Carboxylesterase_B_AS"/>
</dbReference>
<evidence type="ECO:0000313" key="5">
    <source>
        <dbReference type="EMBL" id="OFW55703.1"/>
    </source>
</evidence>
<evidence type="ECO:0000256" key="3">
    <source>
        <dbReference type="RuleBase" id="RU361235"/>
    </source>
</evidence>
<dbReference type="PROSITE" id="PS00122">
    <property type="entry name" value="CARBOXYLESTERASE_B_1"/>
    <property type="match status" value="1"/>
</dbReference>
<protein>
    <recommendedName>
        <fullName evidence="3">Carboxylic ester hydrolase</fullName>
        <ecNumber evidence="3">3.1.1.-</ecNumber>
    </recommendedName>
</protein>
<name>A0A1F2WFS2_9ACTN</name>
<dbReference type="GO" id="GO:0016787">
    <property type="term" value="F:hydrolase activity"/>
    <property type="evidence" value="ECO:0007669"/>
    <property type="project" value="UniProtKB-KW"/>
</dbReference>
<comment type="caution">
    <text evidence="5">The sequence shown here is derived from an EMBL/GenBank/DDBJ whole genome shotgun (WGS) entry which is preliminary data.</text>
</comment>
<sequence>MANRISTYLQVKDGLLEGKAADNVWEFMGIPYAQPPLGKLRWSPPQPIKPWKGIRPCVQFGASCSQPDGAAYQLGRLGEDCLYMNIWVPKKRQAEAMPVMVWIHGGAFLSGSASVEMQPGVRLYDGSRLAGRGVIVVTINYRLGPFGFMAHPLLSRESPLHVSGNYGLLDQITALRWIADNIRFFGGDPSRITLFGQSAGAVSIYMLSVSPIAAGLFQRAICLSGPLWIKSGLPPSYQDMRSAEETGRELARILGCGDSQDAISMMRNLPEGDLIRGSRLEGGLTRQSLRFGPVVDSWVIEGNPEALFSQSSHHHIDLLAGWTERDADYYMNLFDVSLAGYRSYMRQMAGSYTEEALALFPTDDKSLAEVFARAVTAFEFEAPARFVARCLARSGLRSFLYFFSRVPPSPDGQALCACHGSEIPYVFDDISDETGYGALDRRLSGHMVDYFTNFARSGDPNGAGLPPWANFTAAREPVLELGDEIAERLLPHKRACDLAQKIHLSE</sequence>
<feature type="domain" description="Carboxylesterase type B" evidence="4">
    <location>
        <begin position="8"/>
        <end position="486"/>
    </location>
</feature>
<accession>A0A1F2WFS2</accession>
<organism evidence="5 6">
    <name type="scientific">Candidatus Solincola sediminis</name>
    <dbReference type="NCBI Taxonomy" id="1797199"/>
    <lineage>
        <taxon>Bacteria</taxon>
        <taxon>Bacillati</taxon>
        <taxon>Actinomycetota</taxon>
        <taxon>Candidatus Geothermincolia</taxon>
        <taxon>Candidatus Geothermincolales</taxon>
        <taxon>Candidatus Geothermincolaceae</taxon>
        <taxon>Candidatus Solincola</taxon>
    </lineage>
</organism>
<dbReference type="PANTHER" id="PTHR11559">
    <property type="entry name" value="CARBOXYLESTERASE"/>
    <property type="match status" value="1"/>
</dbReference>
<dbReference type="InterPro" id="IPR002018">
    <property type="entry name" value="CarbesteraseB"/>
</dbReference>
<dbReference type="InterPro" id="IPR029058">
    <property type="entry name" value="AB_hydrolase_fold"/>
</dbReference>